<evidence type="ECO:0000256" key="12">
    <source>
        <dbReference type="RuleBase" id="RU363101"/>
    </source>
</evidence>
<evidence type="ECO:0000313" key="14">
    <source>
        <dbReference type="Proteomes" id="UP001224392"/>
    </source>
</evidence>
<keyword evidence="14" id="KW-1185">Reference proteome</keyword>
<keyword evidence="5 12" id="KW-0813">Transport</keyword>
<proteinExistence type="inferred from homology"/>
<dbReference type="Proteomes" id="UP001224392">
    <property type="component" value="Unassembled WGS sequence"/>
</dbReference>
<dbReference type="PANTHER" id="PTHR37531:SF1">
    <property type="entry name" value="HEME EXPORTER PROTEIN D"/>
    <property type="match status" value="1"/>
</dbReference>
<evidence type="ECO:0000256" key="3">
    <source>
        <dbReference type="ARBA" id="ARBA00008741"/>
    </source>
</evidence>
<organism evidence="13 14">
    <name type="scientific">Biformimicrobium ophioploci</name>
    <dbReference type="NCBI Taxonomy" id="3036711"/>
    <lineage>
        <taxon>Bacteria</taxon>
        <taxon>Pseudomonadati</taxon>
        <taxon>Pseudomonadota</taxon>
        <taxon>Gammaproteobacteria</taxon>
        <taxon>Cellvibrionales</taxon>
        <taxon>Microbulbiferaceae</taxon>
        <taxon>Biformimicrobium</taxon>
    </lineage>
</organism>
<keyword evidence="10 12" id="KW-1133">Transmembrane helix</keyword>
<evidence type="ECO:0000256" key="2">
    <source>
        <dbReference type="ARBA" id="ARBA00004377"/>
    </source>
</evidence>
<evidence type="ECO:0000313" key="13">
    <source>
        <dbReference type="EMBL" id="GMG87651.1"/>
    </source>
</evidence>
<keyword evidence="7 12" id="KW-0997">Cell inner membrane</keyword>
<dbReference type="PANTHER" id="PTHR37531">
    <property type="entry name" value="HEME EXPORTER PROTEIN D"/>
    <property type="match status" value="1"/>
</dbReference>
<dbReference type="RefSeq" id="WP_285764266.1">
    <property type="nucleotide sequence ID" value="NZ_BSYJ01000003.1"/>
</dbReference>
<name>A0ABQ6LZZ2_9GAMM</name>
<keyword evidence="6 12" id="KW-1003">Cell membrane</keyword>
<accession>A0ABQ6LZZ2</accession>
<comment type="caution">
    <text evidence="13">The sequence shown here is derived from an EMBL/GenBank/DDBJ whole genome shotgun (WGS) entry which is preliminary data.</text>
</comment>
<reference evidence="13 14" key="1">
    <citation type="submission" date="2023-04" db="EMBL/GenBank/DDBJ databases">
        <title>Marinobulbifer ophiurae gen. nov., sp. Nov., isolate from tissue of brittle star Ophioplocus japonicus.</title>
        <authorList>
            <person name="Kawano K."/>
            <person name="Sawayama S."/>
            <person name="Nakagawa S."/>
        </authorList>
    </citation>
    <scope>NUCLEOTIDE SEQUENCE [LARGE SCALE GENOMIC DNA]</scope>
    <source>
        <strain evidence="13 14">NKW57</strain>
    </source>
</reference>
<evidence type="ECO:0000256" key="11">
    <source>
        <dbReference type="ARBA" id="ARBA00023136"/>
    </source>
</evidence>
<feature type="transmembrane region" description="Helical" evidence="12">
    <location>
        <begin position="20"/>
        <end position="38"/>
    </location>
</feature>
<dbReference type="InterPro" id="IPR007078">
    <property type="entry name" value="Haem_export_protD_CcmD"/>
</dbReference>
<sequence>MNFQFSSFAEFIEMAGHGPFVWAAYVVTLVTLIALIVLPSRGASRFIAQEKKRLDVAERRARAAATVATPETSG</sequence>
<gene>
    <name evidence="13" type="ORF">MNKW57_19720</name>
</gene>
<comment type="function">
    <text evidence="1 12">Required for the export of heme to the periplasm for the biogenesis of c-type cytochromes.</text>
</comment>
<evidence type="ECO:0000256" key="8">
    <source>
        <dbReference type="ARBA" id="ARBA00022692"/>
    </source>
</evidence>
<evidence type="ECO:0000256" key="5">
    <source>
        <dbReference type="ARBA" id="ARBA00022448"/>
    </source>
</evidence>
<keyword evidence="11 12" id="KW-0472">Membrane</keyword>
<protein>
    <recommendedName>
        <fullName evidence="4 12">Heme exporter protein D</fullName>
    </recommendedName>
</protein>
<dbReference type="NCBIfam" id="TIGR03141">
    <property type="entry name" value="cytochro_ccmD"/>
    <property type="match status" value="1"/>
</dbReference>
<evidence type="ECO:0000256" key="6">
    <source>
        <dbReference type="ARBA" id="ARBA00022475"/>
    </source>
</evidence>
<keyword evidence="9 12" id="KW-0201">Cytochrome c-type biogenesis</keyword>
<evidence type="ECO:0000256" key="10">
    <source>
        <dbReference type="ARBA" id="ARBA00022989"/>
    </source>
</evidence>
<evidence type="ECO:0000256" key="4">
    <source>
        <dbReference type="ARBA" id="ARBA00016461"/>
    </source>
</evidence>
<keyword evidence="8 12" id="KW-0812">Transmembrane</keyword>
<comment type="subcellular location">
    <subcellularLocation>
        <location evidence="2 12">Cell inner membrane</location>
        <topology evidence="2 12">Single-pass membrane protein</topology>
    </subcellularLocation>
</comment>
<evidence type="ECO:0000256" key="7">
    <source>
        <dbReference type="ARBA" id="ARBA00022519"/>
    </source>
</evidence>
<dbReference type="InterPro" id="IPR052075">
    <property type="entry name" value="Heme_exporter_D"/>
</dbReference>
<comment type="similarity">
    <text evidence="3 12">Belongs to the CcmD/CycX/HelD family.</text>
</comment>
<dbReference type="Pfam" id="PF04995">
    <property type="entry name" value="CcmD"/>
    <property type="match status" value="1"/>
</dbReference>
<evidence type="ECO:0000256" key="9">
    <source>
        <dbReference type="ARBA" id="ARBA00022748"/>
    </source>
</evidence>
<evidence type="ECO:0000256" key="1">
    <source>
        <dbReference type="ARBA" id="ARBA00002442"/>
    </source>
</evidence>
<dbReference type="EMBL" id="BSYJ01000003">
    <property type="protein sequence ID" value="GMG87651.1"/>
    <property type="molecule type" value="Genomic_DNA"/>
</dbReference>